<reference evidence="4 5" key="1">
    <citation type="submission" date="2018-06" db="EMBL/GenBank/DDBJ databases">
        <title>Natronomonas sp. F16-60 a new haloarchaeon isolated from a solar saltern of Isla Cristina, Huelva, Spain.</title>
        <authorList>
            <person name="Duran-Viseras A."/>
            <person name="Sanchez-Porro C."/>
            <person name="Ventosa A."/>
        </authorList>
    </citation>
    <scope>NUCLEOTIDE SEQUENCE [LARGE SCALE GENOMIC DNA]</scope>
    <source>
        <strain evidence="4 5">F16-60</strain>
    </source>
</reference>
<dbReference type="Gene3D" id="3.30.479.30">
    <property type="entry name" value="Band 7 domain"/>
    <property type="match status" value="1"/>
</dbReference>
<feature type="coiled-coil region" evidence="1">
    <location>
        <begin position="198"/>
        <end position="236"/>
    </location>
</feature>
<dbReference type="CDD" id="cd03401">
    <property type="entry name" value="SPFH_prohibitin"/>
    <property type="match status" value="1"/>
</dbReference>
<dbReference type="InterPro" id="IPR001107">
    <property type="entry name" value="Band_7"/>
</dbReference>
<dbReference type="OrthoDB" id="141114at2157"/>
<evidence type="ECO:0000256" key="2">
    <source>
        <dbReference type="SAM" id="MobiDB-lite"/>
    </source>
</evidence>
<dbReference type="SUPFAM" id="SSF117892">
    <property type="entry name" value="Band 7/SPFH domain"/>
    <property type="match status" value="1"/>
</dbReference>
<feature type="region of interest" description="Disordered" evidence="2">
    <location>
        <begin position="287"/>
        <end position="309"/>
    </location>
</feature>
<dbReference type="SMART" id="SM00244">
    <property type="entry name" value="PHB"/>
    <property type="match status" value="1"/>
</dbReference>
<comment type="caution">
    <text evidence="4">The sequence shown here is derived from an EMBL/GenBank/DDBJ whole genome shotgun (WGS) entry which is preliminary data.</text>
</comment>
<dbReference type="PANTHER" id="PTHR23222">
    <property type="entry name" value="PROHIBITIN"/>
    <property type="match status" value="1"/>
</dbReference>
<name>A0A554NDL2_9EURY</name>
<dbReference type="InParanoid" id="A0A554NDL2"/>
<accession>A0A554NDL2</accession>
<evidence type="ECO:0000259" key="3">
    <source>
        <dbReference type="SMART" id="SM00244"/>
    </source>
</evidence>
<dbReference type="EMBL" id="QMDX01000002">
    <property type="protein sequence ID" value="TSD15100.1"/>
    <property type="molecule type" value="Genomic_DNA"/>
</dbReference>
<dbReference type="Proteomes" id="UP000319894">
    <property type="component" value="Unassembled WGS sequence"/>
</dbReference>
<dbReference type="Pfam" id="PF01145">
    <property type="entry name" value="Band_7"/>
    <property type="match status" value="1"/>
</dbReference>
<keyword evidence="1" id="KW-0175">Coiled coil</keyword>
<evidence type="ECO:0000313" key="4">
    <source>
        <dbReference type="EMBL" id="TSD15100.1"/>
    </source>
</evidence>
<sequence length="309" mass="33163">MDSRITYTGVIALVLLFLLAVGAGLSYQQVPAGNEGVVKQFGAVTGDTRESGAHLVIPGVQTIQNVETRPRTYTMSNTTDEGNRASPDAITVKTVNGSSVDVDLTVRYRIDPAQADGFVRTWNDEPQLEQRLIRPTVRSVLRDEASSLRTTGDGAIYKTASREQLGQVTRAALETAFEEEPVILEAVQIRNVGLPTDIDQALDAKEEAKQRVQVEQERIQQEEARAEQQRVQAQAEADVIRIKGESLRENEIVLQERYIQALQGGSVFVVGSGGSDGGVPVILDASGANASASGPPTNTTTTTGNTTTG</sequence>
<proteinExistence type="predicted"/>
<organism evidence="4 5">
    <name type="scientific">Haloglomus irregulare</name>
    <dbReference type="NCBI Taxonomy" id="2234134"/>
    <lineage>
        <taxon>Archaea</taxon>
        <taxon>Methanobacteriati</taxon>
        <taxon>Methanobacteriota</taxon>
        <taxon>Stenosarchaea group</taxon>
        <taxon>Halobacteria</taxon>
        <taxon>Halobacteriales</taxon>
        <taxon>Natronomonadaceae</taxon>
        <taxon>Haloglomus</taxon>
    </lineage>
</organism>
<evidence type="ECO:0000313" key="5">
    <source>
        <dbReference type="Proteomes" id="UP000319894"/>
    </source>
</evidence>
<evidence type="ECO:0000256" key="1">
    <source>
        <dbReference type="SAM" id="Coils"/>
    </source>
</evidence>
<keyword evidence="5" id="KW-1185">Reference proteome</keyword>
<dbReference type="GO" id="GO:0016020">
    <property type="term" value="C:membrane"/>
    <property type="evidence" value="ECO:0007669"/>
    <property type="project" value="InterPro"/>
</dbReference>
<gene>
    <name evidence="4" type="ORF">DP107_04395</name>
</gene>
<dbReference type="InterPro" id="IPR036013">
    <property type="entry name" value="Band_7/SPFH_dom_sf"/>
</dbReference>
<feature type="domain" description="Band 7" evidence="3">
    <location>
        <begin position="25"/>
        <end position="206"/>
    </location>
</feature>
<protein>
    <submittedName>
        <fullName evidence="4">Prohibitin family protein</fullName>
    </submittedName>
</protein>
<dbReference type="PANTHER" id="PTHR23222:SF0">
    <property type="entry name" value="PROHIBITIN 1"/>
    <property type="match status" value="1"/>
</dbReference>
<dbReference type="AlphaFoldDB" id="A0A554NDL2"/>
<dbReference type="RefSeq" id="WP_144260940.1">
    <property type="nucleotide sequence ID" value="NZ_QMDX01000002.1"/>
</dbReference>
<dbReference type="InterPro" id="IPR000163">
    <property type="entry name" value="Prohibitin"/>
</dbReference>